<keyword evidence="4" id="KW-0444">Lipid biosynthesis</keyword>
<keyword evidence="7" id="KW-0256">Endoplasmic reticulum</keyword>
<gene>
    <name evidence="16" type="ORF">CHLNCDRAFT_18903</name>
</gene>
<feature type="non-terminal residue" evidence="16">
    <location>
        <position position="1"/>
    </location>
</feature>
<proteinExistence type="inferred from homology"/>
<feature type="domain" description="Fatty acid hydroxylase" evidence="15">
    <location>
        <begin position="11"/>
        <end position="106"/>
    </location>
</feature>
<keyword evidence="5" id="KW-0812">Transmembrane</keyword>
<evidence type="ECO:0000256" key="14">
    <source>
        <dbReference type="ARBA" id="ARBA00023160"/>
    </source>
</evidence>
<dbReference type="GO" id="GO:0006633">
    <property type="term" value="P:fatty acid biosynthetic process"/>
    <property type="evidence" value="ECO:0007669"/>
    <property type="project" value="UniProtKB-KW"/>
</dbReference>
<keyword evidence="6" id="KW-0479">Metal-binding</keyword>
<dbReference type="GO" id="GO:0005789">
    <property type="term" value="C:endoplasmic reticulum membrane"/>
    <property type="evidence" value="ECO:0007669"/>
    <property type="project" value="UniProtKB-SubCell"/>
</dbReference>
<evidence type="ECO:0000259" key="15">
    <source>
        <dbReference type="Pfam" id="PF04116"/>
    </source>
</evidence>
<keyword evidence="9" id="KW-0862">Zinc</keyword>
<evidence type="ECO:0000256" key="11">
    <source>
        <dbReference type="ARBA" id="ARBA00023002"/>
    </source>
</evidence>
<evidence type="ECO:0000256" key="13">
    <source>
        <dbReference type="ARBA" id="ARBA00023136"/>
    </source>
</evidence>
<evidence type="ECO:0000313" key="17">
    <source>
        <dbReference type="Proteomes" id="UP000008141"/>
    </source>
</evidence>
<evidence type="ECO:0000256" key="4">
    <source>
        <dbReference type="ARBA" id="ARBA00022516"/>
    </source>
</evidence>
<dbReference type="Proteomes" id="UP000008141">
    <property type="component" value="Unassembled WGS sequence"/>
</dbReference>
<dbReference type="PANTHER" id="PTHR12863">
    <property type="entry name" value="FATTY ACID HYDROXYLASE"/>
    <property type="match status" value="1"/>
</dbReference>
<comment type="similarity">
    <text evidence="3">Belongs to the sterol desaturase family.</text>
</comment>
<dbReference type="OMA" id="MHYLMHR"/>
<dbReference type="KEGG" id="cvr:CHLNCDRAFT_18903"/>
<dbReference type="EMBL" id="GL433836">
    <property type="protein sequence ID" value="EFN58992.1"/>
    <property type="molecule type" value="Genomic_DNA"/>
</dbReference>
<dbReference type="InterPro" id="IPR014430">
    <property type="entry name" value="Scs7"/>
</dbReference>
<evidence type="ECO:0000256" key="2">
    <source>
        <dbReference type="ARBA" id="ARBA00004477"/>
    </source>
</evidence>
<evidence type="ECO:0000256" key="7">
    <source>
        <dbReference type="ARBA" id="ARBA00022824"/>
    </source>
</evidence>
<evidence type="ECO:0000256" key="9">
    <source>
        <dbReference type="ARBA" id="ARBA00022833"/>
    </source>
</evidence>
<dbReference type="PANTHER" id="PTHR12863:SF1">
    <property type="entry name" value="FATTY ACID 2-HYDROXYLASE"/>
    <property type="match status" value="1"/>
</dbReference>
<keyword evidence="11" id="KW-0560">Oxidoreductase</keyword>
<keyword evidence="12" id="KW-0443">Lipid metabolism</keyword>
<comment type="subcellular location">
    <subcellularLocation>
        <location evidence="2">Endoplasmic reticulum membrane</location>
        <topology evidence="2">Multi-pass membrane protein</topology>
    </subcellularLocation>
</comment>
<dbReference type="GeneID" id="17358811"/>
<dbReference type="AlphaFoldDB" id="E1Z445"/>
<keyword evidence="17" id="KW-1185">Reference proteome</keyword>
<evidence type="ECO:0000256" key="6">
    <source>
        <dbReference type="ARBA" id="ARBA00022723"/>
    </source>
</evidence>
<dbReference type="GO" id="GO:0005506">
    <property type="term" value="F:iron ion binding"/>
    <property type="evidence" value="ECO:0007669"/>
    <property type="project" value="InterPro"/>
</dbReference>
<name>E1Z445_CHLVA</name>
<protein>
    <recommendedName>
        <fullName evidence="15">Fatty acid hydroxylase domain-containing protein</fullName>
    </recommendedName>
</protein>
<dbReference type="RefSeq" id="XP_005851094.1">
    <property type="nucleotide sequence ID" value="XM_005851032.1"/>
</dbReference>
<evidence type="ECO:0000256" key="10">
    <source>
        <dbReference type="ARBA" id="ARBA00022989"/>
    </source>
</evidence>
<accession>E1Z445</accession>
<comment type="cofactor">
    <cofactor evidence="1">
        <name>Zn(2+)</name>
        <dbReference type="ChEBI" id="CHEBI:29105"/>
    </cofactor>
</comment>
<organism evidence="17">
    <name type="scientific">Chlorella variabilis</name>
    <name type="common">Green alga</name>
    <dbReference type="NCBI Taxonomy" id="554065"/>
    <lineage>
        <taxon>Eukaryota</taxon>
        <taxon>Viridiplantae</taxon>
        <taxon>Chlorophyta</taxon>
        <taxon>core chlorophytes</taxon>
        <taxon>Trebouxiophyceae</taxon>
        <taxon>Chlorellales</taxon>
        <taxon>Chlorellaceae</taxon>
        <taxon>Chlorella clade</taxon>
        <taxon>Chlorella</taxon>
    </lineage>
</organism>
<evidence type="ECO:0000256" key="3">
    <source>
        <dbReference type="ARBA" id="ARBA00009324"/>
    </source>
</evidence>
<dbReference type="eggNOG" id="KOG0539">
    <property type="taxonomic scope" value="Eukaryota"/>
</dbReference>
<evidence type="ECO:0000313" key="16">
    <source>
        <dbReference type="EMBL" id="EFN58992.1"/>
    </source>
</evidence>
<dbReference type="InterPro" id="IPR006694">
    <property type="entry name" value="Fatty_acid_hydroxylase"/>
</dbReference>
<evidence type="ECO:0000256" key="1">
    <source>
        <dbReference type="ARBA" id="ARBA00001947"/>
    </source>
</evidence>
<dbReference type="STRING" id="554065.E1Z445"/>
<evidence type="ECO:0000256" key="8">
    <source>
        <dbReference type="ARBA" id="ARBA00022832"/>
    </source>
</evidence>
<dbReference type="OrthoDB" id="260519at2759"/>
<keyword evidence="8" id="KW-0276">Fatty acid metabolism</keyword>
<dbReference type="Pfam" id="PF04116">
    <property type="entry name" value="FA_hydroxylase"/>
    <property type="match status" value="1"/>
</dbReference>
<dbReference type="InParanoid" id="E1Z445"/>
<evidence type="ECO:0000256" key="12">
    <source>
        <dbReference type="ARBA" id="ARBA00023098"/>
    </source>
</evidence>
<evidence type="ECO:0000256" key="5">
    <source>
        <dbReference type="ARBA" id="ARBA00022692"/>
    </source>
</evidence>
<keyword evidence="13" id="KW-0472">Membrane</keyword>
<sequence>LPLHTLAALAAAGVVLWQLIEYSMHRWVFHAAPGGPNTIVAHFLMHGNHHKYPSDIERLVFPPLPACLPASAIYGTLQACLPQASAGAIFAGVLVGYVAYDCMHYLMHR</sequence>
<keyword evidence="14" id="KW-0275">Fatty acid biosynthesis</keyword>
<dbReference type="GO" id="GO:0080132">
    <property type="term" value="F:fatty acid 2-hydroxylase activity"/>
    <property type="evidence" value="ECO:0007669"/>
    <property type="project" value="InterPro"/>
</dbReference>
<reference evidence="16 17" key="1">
    <citation type="journal article" date="2010" name="Plant Cell">
        <title>The Chlorella variabilis NC64A genome reveals adaptation to photosymbiosis, coevolution with viruses, and cryptic sex.</title>
        <authorList>
            <person name="Blanc G."/>
            <person name="Duncan G."/>
            <person name="Agarkova I."/>
            <person name="Borodovsky M."/>
            <person name="Gurnon J."/>
            <person name="Kuo A."/>
            <person name="Lindquist E."/>
            <person name="Lucas S."/>
            <person name="Pangilinan J."/>
            <person name="Polle J."/>
            <person name="Salamov A."/>
            <person name="Terry A."/>
            <person name="Yamada T."/>
            <person name="Dunigan D.D."/>
            <person name="Grigoriev I.V."/>
            <person name="Claverie J.M."/>
            <person name="Van Etten J.L."/>
        </authorList>
    </citation>
    <scope>NUCLEOTIDE SEQUENCE [LARGE SCALE GENOMIC DNA]</scope>
    <source>
        <strain evidence="16 17">NC64A</strain>
    </source>
</reference>
<keyword evidence="10" id="KW-1133">Transmembrane helix</keyword>